<evidence type="ECO:0000256" key="6">
    <source>
        <dbReference type="SAM" id="Phobius"/>
    </source>
</evidence>
<dbReference type="PANTHER" id="PTHR43104:SF2">
    <property type="entry name" value="L-2-HYDROXYGLUTARATE DEHYDROGENASE, MITOCHONDRIAL"/>
    <property type="match status" value="1"/>
</dbReference>
<comment type="similarity">
    <text evidence="5">Belongs to the L2HGDH family.</text>
</comment>
<feature type="transmembrane region" description="Helical" evidence="6">
    <location>
        <begin position="12"/>
        <end position="31"/>
    </location>
</feature>
<keyword evidence="3" id="KW-0274">FAD</keyword>
<dbReference type="EMBL" id="JAGDYL010000009">
    <property type="protein sequence ID" value="MBO1805085.1"/>
    <property type="molecule type" value="Genomic_DNA"/>
</dbReference>
<organism evidence="8 9">
    <name type="scientific">Leucobacter ruminantium</name>
    <dbReference type="NCBI Taxonomy" id="1289170"/>
    <lineage>
        <taxon>Bacteria</taxon>
        <taxon>Bacillati</taxon>
        <taxon>Actinomycetota</taxon>
        <taxon>Actinomycetes</taxon>
        <taxon>Micrococcales</taxon>
        <taxon>Microbacteriaceae</taxon>
        <taxon>Leucobacter</taxon>
    </lineage>
</organism>
<comment type="cofactor">
    <cofactor evidence="1">
        <name>FAD</name>
        <dbReference type="ChEBI" id="CHEBI:57692"/>
    </cofactor>
</comment>
<comment type="caution">
    <text evidence="8">The sequence shown here is derived from an EMBL/GenBank/DDBJ whole genome shotgun (WGS) entry which is preliminary data.</text>
</comment>
<dbReference type="InterPro" id="IPR036188">
    <property type="entry name" value="FAD/NAD-bd_sf"/>
</dbReference>
<evidence type="ECO:0000313" key="8">
    <source>
        <dbReference type="EMBL" id="MBO1805085.1"/>
    </source>
</evidence>
<evidence type="ECO:0000256" key="5">
    <source>
        <dbReference type="ARBA" id="ARBA00037941"/>
    </source>
</evidence>
<name>A0A939RTZ9_9MICO</name>
<reference evidence="8" key="1">
    <citation type="submission" date="2021-03" db="EMBL/GenBank/DDBJ databases">
        <title>Leucobacter chromiisoli sp. nov., isolated from chromium-containing soil of chemical plant.</title>
        <authorList>
            <person name="Xu Z."/>
        </authorList>
    </citation>
    <scope>NUCLEOTIDE SEQUENCE</scope>
    <source>
        <strain evidence="8">A2</strain>
    </source>
</reference>
<dbReference type="Gene3D" id="3.30.9.10">
    <property type="entry name" value="D-Amino Acid Oxidase, subunit A, domain 2"/>
    <property type="match status" value="1"/>
</dbReference>
<evidence type="ECO:0000256" key="2">
    <source>
        <dbReference type="ARBA" id="ARBA00022630"/>
    </source>
</evidence>
<gene>
    <name evidence="8" type="primary">lhgO</name>
    <name evidence="8" type="ORF">J4H91_07100</name>
</gene>
<keyword evidence="6" id="KW-0812">Transmembrane</keyword>
<evidence type="ECO:0000313" key="9">
    <source>
        <dbReference type="Proteomes" id="UP000664398"/>
    </source>
</evidence>
<dbReference type="PANTHER" id="PTHR43104">
    <property type="entry name" value="L-2-HYDROXYGLUTARATE DEHYDROGENASE, MITOCHONDRIAL"/>
    <property type="match status" value="1"/>
</dbReference>
<protein>
    <submittedName>
        <fullName evidence="8">L-2-hydroxyglutarate oxidase</fullName>
        <ecNumber evidence="8">1.1.3.-</ecNumber>
    </submittedName>
</protein>
<accession>A0A939RTZ9</accession>
<evidence type="ECO:0000256" key="4">
    <source>
        <dbReference type="ARBA" id="ARBA00023002"/>
    </source>
</evidence>
<proteinExistence type="inferred from homology"/>
<dbReference type="Proteomes" id="UP000664398">
    <property type="component" value="Unassembled WGS sequence"/>
</dbReference>
<dbReference type="EC" id="1.1.3.-" evidence="8"/>
<keyword evidence="6" id="KW-0472">Membrane</keyword>
<dbReference type="AlphaFoldDB" id="A0A939RTZ9"/>
<keyword evidence="9" id="KW-1185">Reference proteome</keyword>
<keyword evidence="2" id="KW-0285">Flavoprotein</keyword>
<keyword evidence="4 8" id="KW-0560">Oxidoreductase</keyword>
<keyword evidence="6" id="KW-1133">Transmembrane helix</keyword>
<evidence type="ECO:0000256" key="1">
    <source>
        <dbReference type="ARBA" id="ARBA00001974"/>
    </source>
</evidence>
<dbReference type="InterPro" id="IPR006076">
    <property type="entry name" value="FAD-dep_OxRdtase"/>
</dbReference>
<dbReference type="Pfam" id="PF01266">
    <property type="entry name" value="DAO"/>
    <property type="match status" value="1"/>
</dbReference>
<sequence>MSEKQRPPENGFDIAVVGAGIVGLAVAGEILRRRPGARIVLLEREPEVAAHQTGHNSGVIHSGIYYTPGSLKARLCVEGAALMYEYCEQRGIPHERAGKLIVARTKREVEGLRVLHERGIANGVPGLRWLESHEIPEVEPMCVGLAALHSPNTGIVDYAEVCRRLERELRESGATVLLGTRVERIDRSGDRSIVRTDRGEVNAGWVVTCAGLWSDELSRRSGAEDNPRIVPFRGAYLHLAPSDAEPVVRGMVYPVPDPDLPFLGVHITRHIGGEISIGPTAFVAGAKDAYRITRISARDLWSLASWPGTWRVARKFWRTAFTEIRFLLSRRAMRSAAAEFVPEIRRRALAAHGAAGVRAQAVDRDGTLVDDFVISEVPGATHVRNAPSPAATSAFALARELVDRFERNLGAAGRP</sequence>
<feature type="domain" description="FAD dependent oxidoreductase" evidence="7">
    <location>
        <begin position="13"/>
        <end position="404"/>
    </location>
</feature>
<dbReference type="NCBIfam" id="NF008726">
    <property type="entry name" value="PRK11728.1"/>
    <property type="match status" value="1"/>
</dbReference>
<dbReference type="GO" id="GO:0047545">
    <property type="term" value="F:(S)-2-hydroxyglutarate dehydrogenase activity"/>
    <property type="evidence" value="ECO:0007669"/>
    <property type="project" value="TreeGrafter"/>
</dbReference>
<dbReference type="RefSeq" id="WP_208045566.1">
    <property type="nucleotide sequence ID" value="NZ_JAGDYL010000009.1"/>
</dbReference>
<evidence type="ECO:0000256" key="3">
    <source>
        <dbReference type="ARBA" id="ARBA00022827"/>
    </source>
</evidence>
<dbReference type="Gene3D" id="3.50.50.60">
    <property type="entry name" value="FAD/NAD(P)-binding domain"/>
    <property type="match status" value="1"/>
</dbReference>
<dbReference type="SUPFAM" id="SSF51905">
    <property type="entry name" value="FAD/NAD(P)-binding domain"/>
    <property type="match status" value="1"/>
</dbReference>
<evidence type="ECO:0000259" key="7">
    <source>
        <dbReference type="Pfam" id="PF01266"/>
    </source>
</evidence>